<sequence>MVVTFGEHQIIFLILLDLELTLSDSL</sequence>
<organism evidence="1">
    <name type="scientific">uncultured Eubacteriales bacterium</name>
    <dbReference type="NCBI Taxonomy" id="172733"/>
    <lineage>
        <taxon>Bacteria</taxon>
        <taxon>Bacillati</taxon>
        <taxon>Bacillota</taxon>
        <taxon>Clostridia</taxon>
        <taxon>Eubacteriales</taxon>
        <taxon>environmental samples</taxon>
    </lineage>
</organism>
<accession>A0A212J664</accession>
<reference evidence="1" key="1">
    <citation type="submission" date="2016-04" db="EMBL/GenBank/DDBJ databases">
        <authorList>
            <person name="Evans L.H."/>
            <person name="Alamgir A."/>
            <person name="Owens N."/>
            <person name="Weber N.D."/>
            <person name="Virtaneva K."/>
            <person name="Barbian K."/>
            <person name="Babar A."/>
            <person name="Rosenke K."/>
        </authorList>
    </citation>
    <scope>NUCLEOTIDE SEQUENCE</scope>
    <source>
        <strain evidence="1">86</strain>
    </source>
</reference>
<evidence type="ECO:0000313" key="1">
    <source>
        <dbReference type="EMBL" id="SBV94665.1"/>
    </source>
</evidence>
<name>A0A212J664_9FIRM</name>
<proteinExistence type="predicted"/>
<gene>
    <name evidence="1" type="ORF">KL86CLO1_10544</name>
</gene>
<protein>
    <submittedName>
        <fullName evidence="1">Uncharacterized protein</fullName>
    </submittedName>
</protein>
<dbReference type="EMBL" id="FLUN01000001">
    <property type="protein sequence ID" value="SBV94665.1"/>
    <property type="molecule type" value="Genomic_DNA"/>
</dbReference>
<dbReference type="AlphaFoldDB" id="A0A212J664"/>